<comment type="caution">
    <text evidence="1">The sequence shown here is derived from an EMBL/GenBank/DDBJ whole genome shotgun (WGS) entry which is preliminary data.</text>
</comment>
<gene>
    <name evidence="1" type="ORF">I4F81_000006</name>
</gene>
<evidence type="ECO:0000313" key="1">
    <source>
        <dbReference type="EMBL" id="KAK1857387.1"/>
    </source>
</evidence>
<proteinExistence type="predicted"/>
<organism evidence="1 2">
    <name type="scientific">Pyropia yezoensis</name>
    <name type="common">Susabi-nori</name>
    <name type="synonym">Porphyra yezoensis</name>
    <dbReference type="NCBI Taxonomy" id="2788"/>
    <lineage>
        <taxon>Eukaryota</taxon>
        <taxon>Rhodophyta</taxon>
        <taxon>Bangiophyceae</taxon>
        <taxon>Bangiales</taxon>
        <taxon>Bangiaceae</taxon>
        <taxon>Pyropia</taxon>
    </lineage>
</organism>
<accession>A0ACC3BHQ7</accession>
<evidence type="ECO:0000313" key="2">
    <source>
        <dbReference type="Proteomes" id="UP000798662"/>
    </source>
</evidence>
<sequence>MSQTSDVPVPAPPLPPLDASQERAMELFRSGANIALFGRAGCGKSEVMRRMVAEATARWGREGVAVSAFSGSAALAVVPVKVTDTSADRMVFESITERSTLQGSQGQVVCLTGSYRQADDLVFRGLLDKMRWGCARPQDLTAVNATWSTPLTGHVTKLRIRKVAVTEINRHNLLSITSEPYEFTARDVFLTADVRERKDAEASLRTCVDFSLTLKQSALVILTRNVEGIPPGTGGIVKDIISRELVVDGRTLRAESVFCDHLIQASRCSLAYYAVVLRLRGSSPEEDGQPPRDE</sequence>
<reference evidence="1" key="1">
    <citation type="submission" date="2019-11" db="EMBL/GenBank/DDBJ databases">
        <title>Nori genome reveals adaptations in red seaweeds to the harsh intertidal environment.</title>
        <authorList>
            <person name="Wang D."/>
            <person name="Mao Y."/>
        </authorList>
    </citation>
    <scope>NUCLEOTIDE SEQUENCE</scope>
    <source>
        <tissue evidence="1">Gametophyte</tissue>
    </source>
</reference>
<name>A0ACC3BHQ7_PYRYE</name>
<keyword evidence="2" id="KW-1185">Reference proteome</keyword>
<protein>
    <submittedName>
        <fullName evidence="1">Uncharacterized protein</fullName>
    </submittedName>
</protein>
<dbReference type="Proteomes" id="UP000798662">
    <property type="component" value="Chromosome 1"/>
</dbReference>
<dbReference type="EMBL" id="CM020618">
    <property type="protein sequence ID" value="KAK1857387.1"/>
    <property type="molecule type" value="Genomic_DNA"/>
</dbReference>